<keyword evidence="6 7" id="KW-0472">Membrane</keyword>
<feature type="transmembrane region" description="Helical" evidence="7">
    <location>
        <begin position="143"/>
        <end position="162"/>
    </location>
</feature>
<feature type="transmembrane region" description="Helical" evidence="7">
    <location>
        <begin position="81"/>
        <end position="100"/>
    </location>
</feature>
<feature type="transmembrane region" description="Helical" evidence="7">
    <location>
        <begin position="406"/>
        <end position="424"/>
    </location>
</feature>
<feature type="transmembrane region" description="Helical" evidence="7">
    <location>
        <begin position="106"/>
        <end position="131"/>
    </location>
</feature>
<gene>
    <name evidence="9" type="ORF">F4559_003292</name>
</gene>
<evidence type="ECO:0000256" key="6">
    <source>
        <dbReference type="ARBA" id="ARBA00023136"/>
    </source>
</evidence>
<dbReference type="PRINTS" id="PR01036">
    <property type="entry name" value="TCRTETB"/>
</dbReference>
<dbReference type="Proteomes" id="UP000542674">
    <property type="component" value="Unassembled WGS sequence"/>
</dbReference>
<feature type="transmembrane region" description="Helical" evidence="7">
    <location>
        <begin position="307"/>
        <end position="328"/>
    </location>
</feature>
<proteinExistence type="predicted"/>
<comment type="caution">
    <text evidence="9">The sequence shown here is derived from an EMBL/GenBank/DDBJ whole genome shotgun (WGS) entry which is preliminary data.</text>
</comment>
<keyword evidence="2" id="KW-0813">Transport</keyword>
<name>A0A7W7T3L5_9PSEU</name>
<dbReference type="InterPro" id="IPR036259">
    <property type="entry name" value="MFS_trans_sf"/>
</dbReference>
<evidence type="ECO:0000256" key="5">
    <source>
        <dbReference type="ARBA" id="ARBA00022989"/>
    </source>
</evidence>
<feature type="transmembrane region" description="Helical" evidence="7">
    <location>
        <begin position="475"/>
        <end position="495"/>
    </location>
</feature>
<keyword evidence="10" id="KW-1185">Reference proteome</keyword>
<dbReference type="SUPFAM" id="SSF103473">
    <property type="entry name" value="MFS general substrate transporter"/>
    <property type="match status" value="1"/>
</dbReference>
<feature type="transmembrane region" description="Helical" evidence="7">
    <location>
        <begin position="231"/>
        <end position="250"/>
    </location>
</feature>
<dbReference type="RefSeq" id="WP_184669658.1">
    <property type="nucleotide sequence ID" value="NZ_BAABAI010000002.1"/>
</dbReference>
<dbReference type="GO" id="GO:0022857">
    <property type="term" value="F:transmembrane transporter activity"/>
    <property type="evidence" value="ECO:0007669"/>
    <property type="project" value="InterPro"/>
</dbReference>
<dbReference type="Gene3D" id="1.20.1250.20">
    <property type="entry name" value="MFS general substrate transporter like domains"/>
    <property type="match status" value="1"/>
</dbReference>
<evidence type="ECO:0000259" key="8">
    <source>
        <dbReference type="PROSITE" id="PS50850"/>
    </source>
</evidence>
<dbReference type="CDD" id="cd17321">
    <property type="entry name" value="MFS_MMR_MDR_like"/>
    <property type="match status" value="1"/>
</dbReference>
<dbReference type="Gene3D" id="1.20.1720.10">
    <property type="entry name" value="Multidrug resistance protein D"/>
    <property type="match status" value="1"/>
</dbReference>
<dbReference type="GO" id="GO:0005886">
    <property type="term" value="C:plasma membrane"/>
    <property type="evidence" value="ECO:0007669"/>
    <property type="project" value="UniProtKB-SubCell"/>
</dbReference>
<evidence type="ECO:0000256" key="3">
    <source>
        <dbReference type="ARBA" id="ARBA00022475"/>
    </source>
</evidence>
<feature type="transmembrane region" description="Helical" evidence="7">
    <location>
        <begin position="50"/>
        <end position="69"/>
    </location>
</feature>
<evidence type="ECO:0000313" key="10">
    <source>
        <dbReference type="Proteomes" id="UP000542674"/>
    </source>
</evidence>
<organism evidence="9 10">
    <name type="scientific">Saccharothrix violaceirubra</name>
    <dbReference type="NCBI Taxonomy" id="413306"/>
    <lineage>
        <taxon>Bacteria</taxon>
        <taxon>Bacillati</taxon>
        <taxon>Actinomycetota</taxon>
        <taxon>Actinomycetes</taxon>
        <taxon>Pseudonocardiales</taxon>
        <taxon>Pseudonocardiaceae</taxon>
        <taxon>Saccharothrix</taxon>
    </lineage>
</organism>
<feature type="transmembrane region" description="Helical" evidence="7">
    <location>
        <begin position="16"/>
        <end position="38"/>
    </location>
</feature>
<evidence type="ECO:0000313" key="9">
    <source>
        <dbReference type="EMBL" id="MBB4965933.1"/>
    </source>
</evidence>
<dbReference type="InterPro" id="IPR020846">
    <property type="entry name" value="MFS_dom"/>
</dbReference>
<accession>A0A7W7T3L5</accession>
<dbReference type="EMBL" id="JACHJS010000001">
    <property type="protein sequence ID" value="MBB4965933.1"/>
    <property type="molecule type" value="Genomic_DNA"/>
</dbReference>
<evidence type="ECO:0000256" key="4">
    <source>
        <dbReference type="ARBA" id="ARBA00022692"/>
    </source>
</evidence>
<dbReference type="PROSITE" id="PS50850">
    <property type="entry name" value="MFS"/>
    <property type="match status" value="1"/>
</dbReference>
<evidence type="ECO:0000256" key="1">
    <source>
        <dbReference type="ARBA" id="ARBA00004651"/>
    </source>
</evidence>
<feature type="transmembrane region" description="Helical" evidence="7">
    <location>
        <begin position="270"/>
        <end position="295"/>
    </location>
</feature>
<dbReference type="PANTHER" id="PTHR42718:SF47">
    <property type="entry name" value="METHYL VIOLOGEN RESISTANCE PROTEIN SMVA"/>
    <property type="match status" value="1"/>
</dbReference>
<feature type="transmembrane region" description="Helical" evidence="7">
    <location>
        <begin position="201"/>
        <end position="219"/>
    </location>
</feature>
<dbReference type="InterPro" id="IPR011701">
    <property type="entry name" value="MFS"/>
</dbReference>
<reference evidence="9 10" key="1">
    <citation type="submission" date="2020-08" db="EMBL/GenBank/DDBJ databases">
        <title>Sequencing the genomes of 1000 actinobacteria strains.</title>
        <authorList>
            <person name="Klenk H.-P."/>
        </authorList>
    </citation>
    <scope>NUCLEOTIDE SEQUENCE [LARGE SCALE GENOMIC DNA]</scope>
    <source>
        <strain evidence="9 10">DSM 45084</strain>
    </source>
</reference>
<sequence>MTTVAPVGAARRWGSAAVLSASLLVVTMDLTILNIALPDLAGDLRPSSEGLLWVVDAYSLVLAGLLVSMSALGDRIGRRRLLLAGYALFGLASAGALFASTTGEVIAVRALLGVGGAMIMPTTLSLIRAVFTDPRERATALGLWAAVSGIGAGVGPIVGGVLLESFSWRAAFLVNVPLMVVASVAAAAVLPESRVPSPGRWDAAGTVQTLVGMAALMWAVKRFAKEQSPAVPEAVVAVVVGVGLLAWFVVRCLRRPDPLLDVRLFARRPFTAGVVAALGSTFAMAAAFLLLAQWIQVVDGAGPVRTGLRLLPAAVAGTVASLLGTWLAARVGARIVLAGGLAVAGLGMVALVVTPSGPAAGHVTVALSLIGAGVGSLAVASAMIMSGTPDDRAGSAAAIEETAYDLGNVLGVAVLGSVAAILYTNGLRSALPDLDPAVASAAEGSVGAATALAVERGLPDLAAAAGAAFTDALRATGLIGGVVMLAIAVVVHAVTPKGTDITAPH</sequence>
<dbReference type="PANTHER" id="PTHR42718">
    <property type="entry name" value="MAJOR FACILITATOR SUPERFAMILY MULTIDRUG TRANSPORTER MFSC"/>
    <property type="match status" value="1"/>
</dbReference>
<comment type="subcellular location">
    <subcellularLocation>
        <location evidence="1">Cell membrane</location>
        <topology evidence="1">Multi-pass membrane protein</topology>
    </subcellularLocation>
</comment>
<evidence type="ECO:0000256" key="7">
    <source>
        <dbReference type="SAM" id="Phobius"/>
    </source>
</evidence>
<feature type="domain" description="Major facilitator superfamily (MFS) profile" evidence="8">
    <location>
        <begin position="15"/>
        <end position="499"/>
    </location>
</feature>
<keyword evidence="3" id="KW-1003">Cell membrane</keyword>
<keyword evidence="5 7" id="KW-1133">Transmembrane helix</keyword>
<keyword evidence="4 7" id="KW-0812">Transmembrane</keyword>
<feature type="transmembrane region" description="Helical" evidence="7">
    <location>
        <begin position="335"/>
        <end position="353"/>
    </location>
</feature>
<feature type="transmembrane region" description="Helical" evidence="7">
    <location>
        <begin position="359"/>
        <end position="385"/>
    </location>
</feature>
<protein>
    <submittedName>
        <fullName evidence="9">DHA2 family multidrug resistance protein-like MFS transporter</fullName>
    </submittedName>
</protein>
<evidence type="ECO:0000256" key="2">
    <source>
        <dbReference type="ARBA" id="ARBA00022448"/>
    </source>
</evidence>
<dbReference type="AlphaFoldDB" id="A0A7W7T3L5"/>
<feature type="transmembrane region" description="Helical" evidence="7">
    <location>
        <begin position="168"/>
        <end position="189"/>
    </location>
</feature>
<dbReference type="Pfam" id="PF07690">
    <property type="entry name" value="MFS_1"/>
    <property type="match status" value="1"/>
</dbReference>